<accession>A0ABT6ZY90</accession>
<dbReference type="Proteomes" id="UP001214441">
    <property type="component" value="Unassembled WGS sequence"/>
</dbReference>
<dbReference type="EMBL" id="JANCPR020000018">
    <property type="protein sequence ID" value="MDJ1134025.1"/>
    <property type="molecule type" value="Genomic_DNA"/>
</dbReference>
<proteinExistence type="predicted"/>
<feature type="transmembrane region" description="Helical" evidence="1">
    <location>
        <begin position="26"/>
        <end position="46"/>
    </location>
</feature>
<gene>
    <name evidence="2" type="ORF">NMN56_019030</name>
</gene>
<keyword evidence="1" id="KW-0472">Membrane</keyword>
<keyword evidence="3" id="KW-1185">Reference proteome</keyword>
<comment type="caution">
    <text evidence="2">The sequence shown here is derived from an EMBL/GenBank/DDBJ whole genome shotgun (WGS) entry which is preliminary data.</text>
</comment>
<protein>
    <recommendedName>
        <fullName evidence="4">Ribosome associated membrane protein RAMP4</fullName>
    </recommendedName>
</protein>
<evidence type="ECO:0008006" key="4">
    <source>
        <dbReference type="Google" id="ProtNLM"/>
    </source>
</evidence>
<evidence type="ECO:0000313" key="3">
    <source>
        <dbReference type="Proteomes" id="UP001214441"/>
    </source>
</evidence>
<evidence type="ECO:0000256" key="1">
    <source>
        <dbReference type="SAM" id="Phobius"/>
    </source>
</evidence>
<reference evidence="2 3" key="1">
    <citation type="submission" date="2023-05" db="EMBL/GenBank/DDBJ databases">
        <title>Streptantibioticus silvisoli sp. nov., acidotolerant actinomycetes 1 from pine litter.</title>
        <authorList>
            <person name="Swiecimska M."/>
            <person name="Golinska P."/>
            <person name="Sangal V."/>
            <person name="Wachnowicz B."/>
            <person name="Goodfellow M."/>
        </authorList>
    </citation>
    <scope>NUCLEOTIDE SEQUENCE [LARGE SCALE GENOMIC DNA]</scope>
    <source>
        <strain evidence="2 3">DSM 42109</strain>
    </source>
</reference>
<evidence type="ECO:0000313" key="2">
    <source>
        <dbReference type="EMBL" id="MDJ1134025.1"/>
    </source>
</evidence>
<organism evidence="2 3">
    <name type="scientific">Streptomyces iconiensis</name>
    <dbReference type="NCBI Taxonomy" id="1384038"/>
    <lineage>
        <taxon>Bacteria</taxon>
        <taxon>Bacillati</taxon>
        <taxon>Actinomycetota</taxon>
        <taxon>Actinomycetes</taxon>
        <taxon>Kitasatosporales</taxon>
        <taxon>Streptomycetaceae</taxon>
        <taxon>Streptomyces</taxon>
    </lineage>
</organism>
<keyword evidence="1" id="KW-1133">Transmembrane helix</keyword>
<sequence length="79" mass="8394">MSATQTAHSAAAQLLPLAEELDKNKVTPGVLGFIVFAVIGVAVWMLMKSMNKHMKRVDFEEKPAEAAAPAAVTEPKATS</sequence>
<keyword evidence="1" id="KW-0812">Transmembrane</keyword>
<dbReference type="RefSeq" id="WP_274041034.1">
    <property type="nucleotide sequence ID" value="NZ_JANCPR020000018.1"/>
</dbReference>
<name>A0ABT6ZY90_9ACTN</name>